<proteinExistence type="predicted"/>
<feature type="transmembrane region" description="Helical" evidence="1">
    <location>
        <begin position="20"/>
        <end position="38"/>
    </location>
</feature>
<keyword evidence="1" id="KW-1133">Transmembrane helix</keyword>
<keyword evidence="1" id="KW-0812">Transmembrane</keyword>
<reference evidence="3" key="1">
    <citation type="submission" date="2022-11" db="UniProtKB">
        <authorList>
            <consortium name="WormBaseParasite"/>
        </authorList>
    </citation>
    <scope>IDENTIFICATION</scope>
</reference>
<feature type="transmembrane region" description="Helical" evidence="1">
    <location>
        <begin position="80"/>
        <end position="102"/>
    </location>
</feature>
<feature type="transmembrane region" description="Helical" evidence="1">
    <location>
        <begin position="50"/>
        <end position="74"/>
    </location>
</feature>
<dbReference type="AlphaFoldDB" id="A0A915NU24"/>
<dbReference type="Pfam" id="PF10320">
    <property type="entry name" value="7TM_GPCR_Srsx"/>
    <property type="match status" value="1"/>
</dbReference>
<dbReference type="InterPro" id="IPR019424">
    <property type="entry name" value="7TM_GPCR_Srsx"/>
</dbReference>
<dbReference type="WBParaSite" id="scf7180000421668.g7528">
    <property type="protein sequence ID" value="scf7180000421668.g7528"/>
    <property type="gene ID" value="scf7180000421668.g7528"/>
</dbReference>
<keyword evidence="1" id="KW-0472">Membrane</keyword>
<organism evidence="2 3">
    <name type="scientific">Meloidogyne floridensis</name>
    <dbReference type="NCBI Taxonomy" id="298350"/>
    <lineage>
        <taxon>Eukaryota</taxon>
        <taxon>Metazoa</taxon>
        <taxon>Ecdysozoa</taxon>
        <taxon>Nematoda</taxon>
        <taxon>Chromadorea</taxon>
        <taxon>Rhabditida</taxon>
        <taxon>Tylenchina</taxon>
        <taxon>Tylenchomorpha</taxon>
        <taxon>Tylenchoidea</taxon>
        <taxon>Meloidogynidae</taxon>
        <taxon>Meloidogyninae</taxon>
        <taxon>Meloidogyne</taxon>
    </lineage>
</organism>
<dbReference type="Proteomes" id="UP000887560">
    <property type="component" value="Unplaced"/>
</dbReference>
<evidence type="ECO:0000256" key="1">
    <source>
        <dbReference type="SAM" id="Phobius"/>
    </source>
</evidence>
<name>A0A915NU24_9BILA</name>
<keyword evidence="2" id="KW-1185">Reference proteome</keyword>
<sequence>MSYNEGTTNLFYQNFKETGLPFTFVMLITVRWIVSISLHSTCNILIAANALCTAIFEPTLSIGLIIAISGINFIKVNTCFYLQFLPAFFGNLTLATMLAIGFDRVINILFASFWM</sequence>
<accession>A0A915NU24</accession>
<protein>
    <submittedName>
        <fullName evidence="3">7TM_GPCR_Srx domain-containing protein</fullName>
    </submittedName>
</protein>
<evidence type="ECO:0000313" key="3">
    <source>
        <dbReference type="WBParaSite" id="scf7180000421668.g7528"/>
    </source>
</evidence>
<evidence type="ECO:0000313" key="2">
    <source>
        <dbReference type="Proteomes" id="UP000887560"/>
    </source>
</evidence>